<evidence type="ECO:0008006" key="3">
    <source>
        <dbReference type="Google" id="ProtNLM"/>
    </source>
</evidence>
<evidence type="ECO:0000313" key="2">
    <source>
        <dbReference type="Proteomes" id="UP000246635"/>
    </source>
</evidence>
<evidence type="ECO:0000313" key="1">
    <source>
        <dbReference type="EMBL" id="PWV90584.1"/>
    </source>
</evidence>
<dbReference type="OrthoDB" id="2570879at2"/>
<gene>
    <name evidence="1" type="ORF">DFQ01_14232</name>
</gene>
<name>A0A2V2YF44_9BACL</name>
<dbReference type="Gene3D" id="3.40.50.150">
    <property type="entry name" value="Vaccinia Virus protein VP39"/>
    <property type="match status" value="1"/>
</dbReference>
<dbReference type="RefSeq" id="WP_110047400.1">
    <property type="nucleotide sequence ID" value="NZ_CP054613.1"/>
</dbReference>
<keyword evidence="2" id="KW-1185">Reference proteome</keyword>
<accession>A0A2V2YF44</accession>
<reference evidence="1 2" key="1">
    <citation type="submission" date="2018-05" db="EMBL/GenBank/DDBJ databases">
        <title>Genomic Encyclopedia of Type Strains, Phase III (KMG-III): the genomes of soil and plant-associated and newly described type strains.</title>
        <authorList>
            <person name="Whitman W."/>
        </authorList>
    </citation>
    <scope>NUCLEOTIDE SEQUENCE [LARGE SCALE GENOMIC DNA]</scope>
    <source>
        <strain evidence="1 2">CECT 5696</strain>
    </source>
</reference>
<dbReference type="SUPFAM" id="SSF53335">
    <property type="entry name" value="S-adenosyl-L-methionine-dependent methyltransferases"/>
    <property type="match status" value="1"/>
</dbReference>
<protein>
    <recommendedName>
        <fullName evidence="3">Methyltransferase family protein</fullName>
    </recommendedName>
</protein>
<dbReference type="InterPro" id="IPR029063">
    <property type="entry name" value="SAM-dependent_MTases_sf"/>
</dbReference>
<dbReference type="Proteomes" id="UP000246635">
    <property type="component" value="Unassembled WGS sequence"/>
</dbReference>
<sequence length="296" mass="33764">MLSTAHVNANADTRDCWNDWSSLRRTYRGIFNRISEIYKPLGGKALLLGAGNGNDVDIDYLEAAFDEIVLVDIDSEALECFLSKTRQSKKFSKVVIDLTGLYSKIPDLKNMSENKAAALMRSLQPKSGLAKIEEQFDFIMGCNYATQLLGPTFTSNYSPRIDSGIGEFLQEVNFLTDRVLKDIFTHIKRLLKNDGIFVHSTDTFELKMNKLTKQTSPATLPILQAIGNDYRRLGDIASTYHELRNRSMHISGSHVPQSESDDYKLQKLFVIPWFFEETEVVSRVYINFVYFFTHKN</sequence>
<dbReference type="EMBL" id="QGTQ01000042">
    <property type="protein sequence ID" value="PWV90584.1"/>
    <property type="molecule type" value="Genomic_DNA"/>
</dbReference>
<proteinExistence type="predicted"/>
<dbReference type="AlphaFoldDB" id="A0A2V2YF44"/>
<organism evidence="1 2">
    <name type="scientific">Paenibacillus cellulosilyticus</name>
    <dbReference type="NCBI Taxonomy" id="375489"/>
    <lineage>
        <taxon>Bacteria</taxon>
        <taxon>Bacillati</taxon>
        <taxon>Bacillota</taxon>
        <taxon>Bacilli</taxon>
        <taxon>Bacillales</taxon>
        <taxon>Paenibacillaceae</taxon>
        <taxon>Paenibacillus</taxon>
    </lineage>
</organism>
<comment type="caution">
    <text evidence="1">The sequence shown here is derived from an EMBL/GenBank/DDBJ whole genome shotgun (WGS) entry which is preliminary data.</text>
</comment>